<protein>
    <submittedName>
        <fullName evidence="6">Alaserpin</fullName>
    </submittedName>
</protein>
<evidence type="ECO:0000256" key="3">
    <source>
        <dbReference type="ARBA" id="ARBA00022900"/>
    </source>
</evidence>
<dbReference type="InterPro" id="IPR042178">
    <property type="entry name" value="Serpin_sf_1"/>
</dbReference>
<comment type="similarity">
    <text evidence="1 4">Belongs to the serpin family.</text>
</comment>
<name>A0A146LUG1_LYGHE</name>
<dbReference type="PANTHER" id="PTHR11461">
    <property type="entry name" value="SERINE PROTEASE INHIBITOR, SERPIN"/>
    <property type="match status" value="1"/>
</dbReference>
<proteinExistence type="inferred from homology"/>
<feature type="non-terminal residue" evidence="6">
    <location>
        <position position="190"/>
    </location>
</feature>
<dbReference type="Gene3D" id="3.30.497.10">
    <property type="entry name" value="Antithrombin, subunit I, domain 2"/>
    <property type="match status" value="1"/>
</dbReference>
<dbReference type="SUPFAM" id="SSF56574">
    <property type="entry name" value="Serpins"/>
    <property type="match status" value="1"/>
</dbReference>
<evidence type="ECO:0000256" key="2">
    <source>
        <dbReference type="ARBA" id="ARBA00022690"/>
    </source>
</evidence>
<organism evidence="6">
    <name type="scientific">Lygus hesperus</name>
    <name type="common">Western plant bug</name>
    <dbReference type="NCBI Taxonomy" id="30085"/>
    <lineage>
        <taxon>Eukaryota</taxon>
        <taxon>Metazoa</taxon>
        <taxon>Ecdysozoa</taxon>
        <taxon>Arthropoda</taxon>
        <taxon>Hexapoda</taxon>
        <taxon>Insecta</taxon>
        <taxon>Pterygota</taxon>
        <taxon>Neoptera</taxon>
        <taxon>Paraneoptera</taxon>
        <taxon>Hemiptera</taxon>
        <taxon>Heteroptera</taxon>
        <taxon>Panheteroptera</taxon>
        <taxon>Cimicomorpha</taxon>
        <taxon>Miridae</taxon>
        <taxon>Mirini</taxon>
        <taxon>Lygus</taxon>
    </lineage>
</organism>
<dbReference type="SMART" id="SM00093">
    <property type="entry name" value="SERPIN"/>
    <property type="match status" value="1"/>
</dbReference>
<dbReference type="GO" id="GO:0005615">
    <property type="term" value="C:extracellular space"/>
    <property type="evidence" value="ECO:0007669"/>
    <property type="project" value="InterPro"/>
</dbReference>
<dbReference type="InterPro" id="IPR042185">
    <property type="entry name" value="Serpin_sf_2"/>
</dbReference>
<reference evidence="6" key="1">
    <citation type="journal article" date="2016" name="Gigascience">
        <title>De novo construction of an expanded transcriptome assembly for the western tarnished plant bug, Lygus hesperus.</title>
        <authorList>
            <person name="Tassone E.E."/>
            <person name="Geib S.M."/>
            <person name="Hall B."/>
            <person name="Fabrick J.A."/>
            <person name="Brent C.S."/>
            <person name="Hull J.J."/>
        </authorList>
    </citation>
    <scope>NUCLEOTIDE SEQUENCE</scope>
</reference>
<gene>
    <name evidence="6" type="primary">SERA_0</name>
    <name evidence="6" type="ORF">g.17500</name>
</gene>
<dbReference type="EMBL" id="GDHC01007271">
    <property type="protein sequence ID" value="JAQ11358.1"/>
    <property type="molecule type" value="Transcribed_RNA"/>
</dbReference>
<dbReference type="Gene3D" id="2.30.39.10">
    <property type="entry name" value="Alpha-1-antitrypsin, domain 1"/>
    <property type="match status" value="1"/>
</dbReference>
<evidence type="ECO:0000256" key="4">
    <source>
        <dbReference type="RuleBase" id="RU000411"/>
    </source>
</evidence>
<dbReference type="GO" id="GO:0004867">
    <property type="term" value="F:serine-type endopeptidase inhibitor activity"/>
    <property type="evidence" value="ECO:0007669"/>
    <property type="project" value="UniProtKB-KW"/>
</dbReference>
<feature type="domain" description="Serpin" evidence="5">
    <location>
        <begin position="1"/>
        <end position="190"/>
    </location>
</feature>
<evidence type="ECO:0000259" key="5">
    <source>
        <dbReference type="SMART" id="SM00093"/>
    </source>
</evidence>
<evidence type="ECO:0000313" key="6">
    <source>
        <dbReference type="EMBL" id="JAQ11358.1"/>
    </source>
</evidence>
<dbReference type="Pfam" id="PF00079">
    <property type="entry name" value="Serpin"/>
    <property type="match status" value="1"/>
</dbReference>
<evidence type="ECO:0000256" key="1">
    <source>
        <dbReference type="ARBA" id="ARBA00009500"/>
    </source>
</evidence>
<keyword evidence="3" id="KW-0722">Serine protease inhibitor</keyword>
<sequence length="190" mass="21807">PAAGEMNKWVEDKTSNKIKNLIKGDDLNEDTTAVLINALYFKGAWVKQFSEYGTRKQPFHLNKEKQVDVDMMEITEYFDYYEDSKAKYLEMEYEGKDVSMTFVLPNDIEGLGDLEDNIVDVLSAPKYSKQRVHVQLPKFKIETTIQFKPILQQLGVKDIFEDNADLSGIGAKKEPLKVTKVVQKAFIEVE</sequence>
<accession>A0A146LUG1</accession>
<dbReference type="InterPro" id="IPR036186">
    <property type="entry name" value="Serpin_sf"/>
</dbReference>
<keyword evidence="2" id="KW-0646">Protease inhibitor</keyword>
<dbReference type="PANTHER" id="PTHR11461:SF211">
    <property type="entry name" value="GH10112P-RELATED"/>
    <property type="match status" value="1"/>
</dbReference>
<feature type="non-terminal residue" evidence="6">
    <location>
        <position position="1"/>
    </location>
</feature>
<dbReference type="InterPro" id="IPR000215">
    <property type="entry name" value="Serpin_fam"/>
</dbReference>
<dbReference type="AlphaFoldDB" id="A0A146LUG1"/>
<dbReference type="InterPro" id="IPR023796">
    <property type="entry name" value="Serpin_dom"/>
</dbReference>